<protein>
    <submittedName>
        <fullName evidence="1">2542_t:CDS:1</fullName>
    </submittedName>
</protein>
<evidence type="ECO:0000313" key="2">
    <source>
        <dbReference type="Proteomes" id="UP000789706"/>
    </source>
</evidence>
<organism evidence="1 2">
    <name type="scientific">Diversispora eburnea</name>
    <dbReference type="NCBI Taxonomy" id="1213867"/>
    <lineage>
        <taxon>Eukaryota</taxon>
        <taxon>Fungi</taxon>
        <taxon>Fungi incertae sedis</taxon>
        <taxon>Mucoromycota</taxon>
        <taxon>Glomeromycotina</taxon>
        <taxon>Glomeromycetes</taxon>
        <taxon>Diversisporales</taxon>
        <taxon>Diversisporaceae</taxon>
        <taxon>Diversispora</taxon>
    </lineage>
</organism>
<dbReference type="Proteomes" id="UP000789706">
    <property type="component" value="Unassembled WGS sequence"/>
</dbReference>
<evidence type="ECO:0000313" key="1">
    <source>
        <dbReference type="EMBL" id="CAG8504282.1"/>
    </source>
</evidence>
<dbReference type="SUPFAM" id="SSF52047">
    <property type="entry name" value="RNI-like"/>
    <property type="match status" value="1"/>
</dbReference>
<name>A0A9N8ZRD8_9GLOM</name>
<accession>A0A9N8ZRD8</accession>
<sequence length="427" mass="49802">MAATLPDLCFEEIFSYFKYDYSTLFSCLLTNRVWCRNAVPYLWKCPFRNTLPTLNAYNLIRTYLSCLNNVELNILNSHGLYVTDKNAIFEYGRYAEELPFKYLNDAIYSWMKLKVDFWKYEKMLQPISTVICHMLMRQEANIKMVGIKFYESDRENFPELGAFSEYLNCLSRIRNLELYIDRYRTFKRSQSFLGFLFQISTSCSNISRLIINLNNNSNFHSLSPDVIAEIILAQKNIKEISLNGILTPTIIYALQRQVHSLKILKFKNVTFKGISFTWLNRCKNLETIAFIRCNGMFLDSGLSYLTTNIKNLEILDDRENFTSSSVTEVICSIGENLITLKLNTIDSNIMNVISICCLNLKFIDVEVSGEMYTVIRRWIETLPVKSFNLRSDDDDKYIIDESEIGEADVDKIDESDEFEEFDGFDNE</sequence>
<dbReference type="EMBL" id="CAJVPK010000395">
    <property type="protein sequence ID" value="CAG8504282.1"/>
    <property type="molecule type" value="Genomic_DNA"/>
</dbReference>
<keyword evidence="2" id="KW-1185">Reference proteome</keyword>
<dbReference type="OrthoDB" id="3219396at2759"/>
<dbReference type="InterPro" id="IPR032675">
    <property type="entry name" value="LRR_dom_sf"/>
</dbReference>
<proteinExistence type="predicted"/>
<reference evidence="1" key="1">
    <citation type="submission" date="2021-06" db="EMBL/GenBank/DDBJ databases">
        <authorList>
            <person name="Kallberg Y."/>
            <person name="Tangrot J."/>
            <person name="Rosling A."/>
        </authorList>
    </citation>
    <scope>NUCLEOTIDE SEQUENCE</scope>
    <source>
        <strain evidence="1">AZ414A</strain>
    </source>
</reference>
<gene>
    <name evidence="1" type="ORF">DEBURN_LOCUS4839</name>
</gene>
<dbReference type="AlphaFoldDB" id="A0A9N8ZRD8"/>
<dbReference type="Gene3D" id="3.80.10.10">
    <property type="entry name" value="Ribonuclease Inhibitor"/>
    <property type="match status" value="1"/>
</dbReference>
<comment type="caution">
    <text evidence="1">The sequence shown here is derived from an EMBL/GenBank/DDBJ whole genome shotgun (WGS) entry which is preliminary data.</text>
</comment>